<comment type="caution">
    <text evidence="1">The sequence shown here is derived from an EMBL/GenBank/DDBJ whole genome shotgun (WGS) entry which is preliminary data.</text>
</comment>
<protein>
    <submittedName>
        <fullName evidence="1">Uncharacterized protein</fullName>
    </submittedName>
</protein>
<evidence type="ECO:0000313" key="1">
    <source>
        <dbReference type="EMBL" id="KKK67070.1"/>
    </source>
</evidence>
<name>A0A0F8Y0I9_9ZZZZ</name>
<dbReference type="EMBL" id="LAZR01059783">
    <property type="protein sequence ID" value="KKK67070.1"/>
    <property type="molecule type" value="Genomic_DNA"/>
</dbReference>
<dbReference type="AlphaFoldDB" id="A0A0F8Y0I9"/>
<reference evidence="1" key="1">
    <citation type="journal article" date="2015" name="Nature">
        <title>Complex archaea that bridge the gap between prokaryotes and eukaryotes.</title>
        <authorList>
            <person name="Spang A."/>
            <person name="Saw J.H."/>
            <person name="Jorgensen S.L."/>
            <person name="Zaremba-Niedzwiedzka K."/>
            <person name="Martijn J."/>
            <person name="Lind A.E."/>
            <person name="van Eijk R."/>
            <person name="Schleper C."/>
            <person name="Guy L."/>
            <person name="Ettema T.J."/>
        </authorList>
    </citation>
    <scope>NUCLEOTIDE SEQUENCE</scope>
</reference>
<accession>A0A0F8Y0I9</accession>
<proteinExistence type="predicted"/>
<gene>
    <name evidence="1" type="ORF">LCGC14_2957740</name>
</gene>
<sequence length="71" mass="8077">MSVLEDRYIGDGVYASVEGNYIVLELRGQDNFTRIALEPEVFDALIQYRNDILTKIASLQKVEKEDAPETL</sequence>
<organism evidence="1">
    <name type="scientific">marine sediment metagenome</name>
    <dbReference type="NCBI Taxonomy" id="412755"/>
    <lineage>
        <taxon>unclassified sequences</taxon>
        <taxon>metagenomes</taxon>
        <taxon>ecological metagenomes</taxon>
    </lineage>
</organism>